<dbReference type="InterPro" id="IPR029058">
    <property type="entry name" value="AB_hydrolase_fold"/>
</dbReference>
<feature type="domain" description="AB hydrolase-1" evidence="1">
    <location>
        <begin position="25"/>
        <end position="252"/>
    </location>
</feature>
<evidence type="ECO:0000313" key="3">
    <source>
        <dbReference type="Proteomes" id="UP000751614"/>
    </source>
</evidence>
<proteinExistence type="predicted"/>
<organism evidence="2 3">
    <name type="scientific">Flagellimonas algicola</name>
    <dbReference type="NCBI Taxonomy" id="2583815"/>
    <lineage>
        <taxon>Bacteria</taxon>
        <taxon>Pseudomonadati</taxon>
        <taxon>Bacteroidota</taxon>
        <taxon>Flavobacteriia</taxon>
        <taxon>Flavobacteriales</taxon>
        <taxon>Flavobacteriaceae</taxon>
        <taxon>Flagellimonas</taxon>
    </lineage>
</organism>
<gene>
    <name evidence="2" type="ORF">FGG15_04710</name>
</gene>
<protein>
    <submittedName>
        <fullName evidence="2">Alpha/beta hydrolase</fullName>
    </submittedName>
</protein>
<dbReference type="GO" id="GO:0016787">
    <property type="term" value="F:hydrolase activity"/>
    <property type="evidence" value="ECO:0007669"/>
    <property type="project" value="UniProtKB-KW"/>
</dbReference>
<comment type="caution">
    <text evidence="2">The sequence shown here is derived from an EMBL/GenBank/DDBJ whole genome shotgun (WGS) entry which is preliminary data.</text>
</comment>
<accession>A0ABY2WPC9</accession>
<dbReference type="Gene3D" id="3.40.50.1820">
    <property type="entry name" value="alpha/beta hydrolase"/>
    <property type="match status" value="1"/>
</dbReference>
<reference evidence="2 3" key="1">
    <citation type="submission" date="2019-05" db="EMBL/GenBank/DDBJ databases">
        <title>Flagellimonas sp. AsT0115, sp. nov., isolated from a marine red algae, Asparagopsis taxiformis.</title>
        <authorList>
            <person name="Kim J."/>
            <person name="Jeong S.E."/>
            <person name="Jeon C.O."/>
        </authorList>
    </citation>
    <scope>NUCLEOTIDE SEQUENCE [LARGE SCALE GENOMIC DNA]</scope>
    <source>
        <strain evidence="2 3">AsT0115</strain>
    </source>
</reference>
<keyword evidence="2" id="KW-0378">Hydrolase</keyword>
<dbReference type="SUPFAM" id="SSF53474">
    <property type="entry name" value="alpha/beta-Hydrolases"/>
    <property type="match status" value="1"/>
</dbReference>
<dbReference type="PANTHER" id="PTHR43798:SF5">
    <property type="entry name" value="MONOACYLGLYCEROL LIPASE ABHD6"/>
    <property type="match status" value="1"/>
</dbReference>
<dbReference type="PANTHER" id="PTHR43798">
    <property type="entry name" value="MONOACYLGLYCEROL LIPASE"/>
    <property type="match status" value="1"/>
</dbReference>
<dbReference type="EMBL" id="VCNI01000001">
    <property type="protein sequence ID" value="TMU56851.1"/>
    <property type="molecule type" value="Genomic_DNA"/>
</dbReference>
<sequence>MGNNKTRDIFKIQVKSKVGHSKFTLVFVHGNSQNLHLWDHQLKTSLFDAFNRMAFDLPGHGDSMKLDNYQIPFLVPILEDIFNNLGSIVLVGHSLGGHLILQSLPNIANCLGLVLIGTPPLKKPLNLNEAFAQDERMGLLFKDQLSPGEKKSMMDFIGCNNHPVAIGALEKTDPVFRTGIAHSISTGELSNEMDSLKTADFPVAILAGEMDPLVNKEYLNKIGFSTLWKQKVHYIPSSGHTPHLENSKAFNAVINEFVEELLTNGAS</sequence>
<dbReference type="RefSeq" id="WP_138833723.1">
    <property type="nucleotide sequence ID" value="NZ_VCNI01000001.1"/>
</dbReference>
<dbReference type="Proteomes" id="UP000751614">
    <property type="component" value="Unassembled WGS sequence"/>
</dbReference>
<dbReference type="Pfam" id="PF12697">
    <property type="entry name" value="Abhydrolase_6"/>
    <property type="match status" value="1"/>
</dbReference>
<name>A0ABY2WPC9_9FLAO</name>
<evidence type="ECO:0000259" key="1">
    <source>
        <dbReference type="Pfam" id="PF12697"/>
    </source>
</evidence>
<keyword evidence="3" id="KW-1185">Reference proteome</keyword>
<dbReference type="InterPro" id="IPR000073">
    <property type="entry name" value="AB_hydrolase_1"/>
</dbReference>
<evidence type="ECO:0000313" key="2">
    <source>
        <dbReference type="EMBL" id="TMU56851.1"/>
    </source>
</evidence>
<dbReference type="InterPro" id="IPR050266">
    <property type="entry name" value="AB_hydrolase_sf"/>
</dbReference>